<feature type="domain" description="DNA polymerase III beta sliding clamp central" evidence="12">
    <location>
        <begin position="130"/>
        <end position="243"/>
    </location>
</feature>
<proteinExistence type="inferred from homology"/>
<dbReference type="PANTHER" id="PTHR30478:SF0">
    <property type="entry name" value="BETA SLIDING CLAMP"/>
    <property type="match status" value="1"/>
</dbReference>
<comment type="subcellular location">
    <subcellularLocation>
        <location evidence="1 10">Cytoplasm</location>
    </subcellularLocation>
</comment>
<evidence type="ECO:0000256" key="10">
    <source>
        <dbReference type="PIRNR" id="PIRNR000804"/>
    </source>
</evidence>
<gene>
    <name evidence="14" type="ORF">SAMN05216245_11513</name>
</gene>
<keyword evidence="9" id="KW-0238">DNA-binding</keyword>
<protein>
    <recommendedName>
        <fullName evidence="3 10">Beta sliding clamp</fullName>
    </recommendedName>
</protein>
<dbReference type="SUPFAM" id="SSF55979">
    <property type="entry name" value="DNA clamp"/>
    <property type="match status" value="3"/>
</dbReference>
<dbReference type="Gene3D" id="3.70.10.10">
    <property type="match status" value="1"/>
</dbReference>
<dbReference type="GO" id="GO:0009360">
    <property type="term" value="C:DNA polymerase III complex"/>
    <property type="evidence" value="ECO:0007669"/>
    <property type="project" value="InterPro"/>
</dbReference>
<evidence type="ECO:0000259" key="11">
    <source>
        <dbReference type="Pfam" id="PF00712"/>
    </source>
</evidence>
<evidence type="ECO:0000256" key="7">
    <source>
        <dbReference type="ARBA" id="ARBA00022705"/>
    </source>
</evidence>
<dbReference type="GO" id="GO:0003887">
    <property type="term" value="F:DNA-directed DNA polymerase activity"/>
    <property type="evidence" value="ECO:0007669"/>
    <property type="project" value="UniProtKB-UniRule"/>
</dbReference>
<keyword evidence="6 10" id="KW-0548">Nucleotidyltransferase</keyword>
<organism evidence="14 15">
    <name type="scientific">Succiniclasticum ruminis DSM 9236</name>
    <dbReference type="NCBI Taxonomy" id="1123323"/>
    <lineage>
        <taxon>Bacteria</taxon>
        <taxon>Bacillati</taxon>
        <taxon>Bacillota</taxon>
        <taxon>Negativicutes</taxon>
        <taxon>Acidaminococcales</taxon>
        <taxon>Acidaminococcaceae</taxon>
        <taxon>Succiniclasticum</taxon>
    </lineage>
</organism>
<keyword evidence="8 10" id="KW-0239">DNA-directed DNA polymerase</keyword>
<evidence type="ECO:0000256" key="5">
    <source>
        <dbReference type="ARBA" id="ARBA00022679"/>
    </source>
</evidence>
<evidence type="ECO:0000313" key="14">
    <source>
        <dbReference type="EMBL" id="SFE72448.1"/>
    </source>
</evidence>
<keyword evidence="7 10" id="KW-0235">DNA replication</keyword>
<evidence type="ECO:0000259" key="12">
    <source>
        <dbReference type="Pfam" id="PF02767"/>
    </source>
</evidence>
<dbReference type="InterPro" id="IPR046938">
    <property type="entry name" value="DNA_clamp_sf"/>
</dbReference>
<dbReference type="GO" id="GO:0003677">
    <property type="term" value="F:DNA binding"/>
    <property type="evidence" value="ECO:0007669"/>
    <property type="project" value="UniProtKB-UniRule"/>
</dbReference>
<dbReference type="InterPro" id="IPR001001">
    <property type="entry name" value="DNA_polIII_beta"/>
</dbReference>
<dbReference type="STRING" id="1123323.SAMN05216245_11513"/>
<dbReference type="Pfam" id="PF00712">
    <property type="entry name" value="DNA_pol3_beta"/>
    <property type="match status" value="1"/>
</dbReference>
<dbReference type="InterPro" id="IPR022637">
    <property type="entry name" value="DNA_polIII_beta_cen"/>
</dbReference>
<dbReference type="SMART" id="SM00480">
    <property type="entry name" value="POL3Bc"/>
    <property type="match status" value="1"/>
</dbReference>
<dbReference type="Pfam" id="PF02767">
    <property type="entry name" value="DNA_pol3_beta_2"/>
    <property type="match status" value="1"/>
</dbReference>
<evidence type="ECO:0000313" key="15">
    <source>
        <dbReference type="Proteomes" id="UP000198896"/>
    </source>
</evidence>
<dbReference type="Proteomes" id="UP000198896">
    <property type="component" value="Unassembled WGS sequence"/>
</dbReference>
<evidence type="ECO:0000259" key="13">
    <source>
        <dbReference type="Pfam" id="PF02768"/>
    </source>
</evidence>
<accession>A0A1I2CVY2</accession>
<name>A0A1I2CVY2_9FIRM</name>
<evidence type="ECO:0000256" key="3">
    <source>
        <dbReference type="ARBA" id="ARBA00021035"/>
    </source>
</evidence>
<dbReference type="GO" id="GO:0008408">
    <property type="term" value="F:3'-5' exonuclease activity"/>
    <property type="evidence" value="ECO:0007669"/>
    <property type="project" value="InterPro"/>
</dbReference>
<dbReference type="RefSeq" id="WP_093913981.1">
    <property type="nucleotide sequence ID" value="NZ_FONL01000015.1"/>
</dbReference>
<evidence type="ECO:0000256" key="4">
    <source>
        <dbReference type="ARBA" id="ARBA00022490"/>
    </source>
</evidence>
<evidence type="ECO:0000256" key="1">
    <source>
        <dbReference type="ARBA" id="ARBA00004496"/>
    </source>
</evidence>
<dbReference type="NCBIfam" id="TIGR00663">
    <property type="entry name" value="dnan"/>
    <property type="match status" value="1"/>
</dbReference>
<dbReference type="PIRSF" id="PIRSF000804">
    <property type="entry name" value="DNA_pol_III_b"/>
    <property type="match status" value="1"/>
</dbReference>
<dbReference type="PANTHER" id="PTHR30478">
    <property type="entry name" value="DNA POLYMERASE III SUBUNIT BETA"/>
    <property type="match status" value="1"/>
</dbReference>
<evidence type="ECO:0000256" key="2">
    <source>
        <dbReference type="ARBA" id="ARBA00010752"/>
    </source>
</evidence>
<keyword evidence="5 10" id="KW-0808">Transferase</keyword>
<comment type="subunit">
    <text evidence="10">Forms a ring-shaped head-to-tail homodimer around DNA.</text>
</comment>
<feature type="domain" description="DNA polymerase III beta sliding clamp N-terminal" evidence="11">
    <location>
        <begin position="1"/>
        <end position="120"/>
    </location>
</feature>
<dbReference type="Pfam" id="PF02768">
    <property type="entry name" value="DNA_pol3_beta_3"/>
    <property type="match status" value="1"/>
</dbReference>
<dbReference type="GO" id="GO:0006271">
    <property type="term" value="P:DNA strand elongation involved in DNA replication"/>
    <property type="evidence" value="ECO:0007669"/>
    <property type="project" value="TreeGrafter"/>
</dbReference>
<dbReference type="Gene3D" id="3.10.150.10">
    <property type="entry name" value="DNA Polymerase III, subunit A, domain 2"/>
    <property type="match status" value="1"/>
</dbReference>
<dbReference type="CDD" id="cd00140">
    <property type="entry name" value="beta_clamp"/>
    <property type="match status" value="1"/>
</dbReference>
<evidence type="ECO:0000256" key="6">
    <source>
        <dbReference type="ARBA" id="ARBA00022695"/>
    </source>
</evidence>
<dbReference type="OrthoDB" id="8421503at2"/>
<keyword evidence="4 10" id="KW-0963">Cytoplasm</keyword>
<evidence type="ECO:0000256" key="9">
    <source>
        <dbReference type="ARBA" id="ARBA00023125"/>
    </source>
</evidence>
<dbReference type="AlphaFoldDB" id="A0A1I2CVY2"/>
<comment type="function">
    <text evidence="10">Confers DNA tethering and processivity to DNA polymerases and other proteins. Acts as a clamp, forming a ring around DNA (a reaction catalyzed by the clamp-loading complex) which diffuses in an ATP-independent manner freely and bidirectionally along dsDNA. Initially characterized for its ability to contact the catalytic subunit of DNA polymerase III (Pol III), a complex, multichain enzyme responsible for most of the replicative synthesis in bacteria; Pol III exhibits 3'-5' exonuclease proofreading activity. The beta chain is required for initiation of replication as well as for processivity of DNA replication.</text>
</comment>
<sequence length="370" mass="41038">MKFTCQTSDLNKAVQSVMPAIAAKPSTPIFGGMHIIADNNTLRLEGMDINLSMSNEIPAEVEEAGEIVIAASRFNDLVRNFNGETVKVTKSQNDNNVRLQSGKADYKILLMNVNEFPKYPSITAKQTFVLEEEKIKELIKKTAFACSTDYARPLFTGVLCEIKNNKITFVGTNTHRLAIRTLDVDNAPDMSVIIPSVVLKEINKNLNGKVPQEVTFSIVNNQLMVKIEKWSVVSRLIEGRFPDYKRVIPPQFSVKTKVNVKDLAGAVSRMSLCSGSENDYSIVKISINAKEIKVMSSSPDVGTGEEIISCNTEGNPINVAFNAAYIMDIMKNIETEEAEINLNNSLSPVCIKPDSEEEYIYIVTPVRVIF</sequence>
<evidence type="ECO:0000256" key="8">
    <source>
        <dbReference type="ARBA" id="ARBA00022932"/>
    </source>
</evidence>
<dbReference type="InterPro" id="IPR022634">
    <property type="entry name" value="DNA_polIII_beta_N"/>
</dbReference>
<feature type="domain" description="DNA polymerase III beta sliding clamp C-terminal" evidence="13">
    <location>
        <begin position="245"/>
        <end position="367"/>
    </location>
</feature>
<dbReference type="InterPro" id="IPR022635">
    <property type="entry name" value="DNA_polIII_beta_C"/>
</dbReference>
<dbReference type="EMBL" id="FONL01000015">
    <property type="protein sequence ID" value="SFE72448.1"/>
    <property type="molecule type" value="Genomic_DNA"/>
</dbReference>
<dbReference type="GO" id="GO:0005737">
    <property type="term" value="C:cytoplasm"/>
    <property type="evidence" value="ECO:0007669"/>
    <property type="project" value="UniProtKB-SubCell"/>
</dbReference>
<keyword evidence="15" id="KW-1185">Reference proteome</keyword>
<comment type="similarity">
    <text evidence="2 10">Belongs to the beta sliding clamp family.</text>
</comment>
<reference evidence="14 15" key="1">
    <citation type="submission" date="2016-10" db="EMBL/GenBank/DDBJ databases">
        <authorList>
            <person name="de Groot N.N."/>
        </authorList>
    </citation>
    <scope>NUCLEOTIDE SEQUENCE [LARGE SCALE GENOMIC DNA]</scope>
    <source>
        <strain evidence="14 15">DSM 9236</strain>
    </source>
</reference>